<feature type="region of interest" description="Disordered" evidence="1">
    <location>
        <begin position="75"/>
        <end position="100"/>
    </location>
</feature>
<reference evidence="2" key="1">
    <citation type="submission" date="2022-10" db="EMBL/GenBank/DDBJ databases">
        <title>Determination and structural analysis of whole genome sequence of Sarocladium strictum F4-1.</title>
        <authorList>
            <person name="Hu L."/>
            <person name="Jiang Y."/>
        </authorList>
    </citation>
    <scope>NUCLEOTIDE SEQUENCE</scope>
    <source>
        <strain evidence="2">F4-1</strain>
    </source>
</reference>
<proteinExistence type="predicted"/>
<evidence type="ECO:0000313" key="2">
    <source>
        <dbReference type="EMBL" id="KAK0382950.1"/>
    </source>
</evidence>
<evidence type="ECO:0000313" key="3">
    <source>
        <dbReference type="Proteomes" id="UP001175261"/>
    </source>
</evidence>
<evidence type="ECO:0000256" key="1">
    <source>
        <dbReference type="SAM" id="MobiDB-lite"/>
    </source>
</evidence>
<organism evidence="2 3">
    <name type="scientific">Sarocladium strictum</name>
    <name type="common">Black bundle disease fungus</name>
    <name type="synonym">Acremonium strictum</name>
    <dbReference type="NCBI Taxonomy" id="5046"/>
    <lineage>
        <taxon>Eukaryota</taxon>
        <taxon>Fungi</taxon>
        <taxon>Dikarya</taxon>
        <taxon>Ascomycota</taxon>
        <taxon>Pezizomycotina</taxon>
        <taxon>Sordariomycetes</taxon>
        <taxon>Hypocreomycetidae</taxon>
        <taxon>Hypocreales</taxon>
        <taxon>Sarocladiaceae</taxon>
        <taxon>Sarocladium</taxon>
    </lineage>
</organism>
<sequence length="580" mass="64323">MSPKLKPLLLPKIVESRKLNKDHHDHASVTKSVCDGDLAHFYSSATTNSSSSDIASPLTPTFSARHVRYSSSTSSLELPSHLSDLPSSPIQPQQPTKPTPQTLQYLHQLPQSAVKPAKRSLPDVEEEPFERAEEHDCLCDRPCEHRTSAGSIFPGDFVTENEIDYDAGFMSDSDVGPEQRWPGRRRTNSDAPFYGLTSRIGTHLSNINRWRSTRRPNLISSPTTELSFETAMPHLPSRPSSISASTQSRGRSFDSSAAATPQPISYFPNPEETNRRVSEGTLMTAEERIDLERDRALATTPLLPPLMTMHLPEQPQESPLQSPMVVSAPFGTNTEVQTSPTVSTFLSRPSLSSKPSFSSFRFGGSGTELPLALPLIVQDHDEWSDRLGHANFTITPQPYDPEIVVPDTLTKFREDWEMAKVNYTKHLVRTGENYGQTSNIYALTEAKWAETDLRWQTIHDGLVRQTMVFHSAPASASNSRSRSRGRARGRSRAGSASFMGGRMAASADVSPDAHHWPRLDAAAPSAITQMLDASDKFPDRGDEDIVGPMVRDEVMVRAHSEDRKGSRFWKNLVEKVGIKK</sequence>
<evidence type="ECO:0008006" key="4">
    <source>
        <dbReference type="Google" id="ProtNLM"/>
    </source>
</evidence>
<dbReference type="EMBL" id="JAPDFR010000009">
    <property type="protein sequence ID" value="KAK0382950.1"/>
    <property type="molecule type" value="Genomic_DNA"/>
</dbReference>
<protein>
    <recommendedName>
        <fullName evidence="4">Only prolin and serin are matching in the corresponding protein</fullName>
    </recommendedName>
</protein>
<feature type="region of interest" description="Disordered" evidence="1">
    <location>
        <begin position="472"/>
        <end position="499"/>
    </location>
</feature>
<feature type="region of interest" description="Disordered" evidence="1">
    <location>
        <begin position="231"/>
        <end position="278"/>
    </location>
</feature>
<dbReference type="Proteomes" id="UP001175261">
    <property type="component" value="Unassembled WGS sequence"/>
</dbReference>
<name>A0AA39G959_SARSR</name>
<keyword evidence="3" id="KW-1185">Reference proteome</keyword>
<dbReference type="AlphaFoldDB" id="A0AA39G959"/>
<feature type="compositionally biased region" description="Polar residues" evidence="1">
    <location>
        <begin position="238"/>
        <end position="263"/>
    </location>
</feature>
<comment type="caution">
    <text evidence="2">The sequence shown here is derived from an EMBL/GenBank/DDBJ whole genome shotgun (WGS) entry which is preliminary data.</text>
</comment>
<feature type="compositionally biased region" description="Basic residues" evidence="1">
    <location>
        <begin position="481"/>
        <end position="491"/>
    </location>
</feature>
<gene>
    <name evidence="2" type="ORF">NLU13_8866</name>
</gene>
<accession>A0AA39G959</accession>